<keyword evidence="1" id="KW-0472">Membrane</keyword>
<feature type="transmembrane region" description="Helical" evidence="1">
    <location>
        <begin position="21"/>
        <end position="42"/>
    </location>
</feature>
<reference evidence="2" key="1">
    <citation type="submission" date="2023-01" db="EMBL/GenBank/DDBJ databases">
        <authorList>
            <person name="Van Ghelder C."/>
            <person name="Rancurel C."/>
        </authorList>
    </citation>
    <scope>NUCLEOTIDE SEQUENCE</scope>
    <source>
        <strain evidence="2">CNCM I-4278</strain>
    </source>
</reference>
<protein>
    <recommendedName>
        <fullName evidence="4">Steroid 5-alpha reductase C-terminal domain-containing protein</fullName>
    </recommendedName>
</protein>
<keyword evidence="1" id="KW-0812">Transmembrane</keyword>
<name>A0A9W4U6W1_9PLEO</name>
<feature type="transmembrane region" description="Helical" evidence="1">
    <location>
        <begin position="121"/>
        <end position="140"/>
    </location>
</feature>
<feature type="transmembrane region" description="Helical" evidence="1">
    <location>
        <begin position="90"/>
        <end position="109"/>
    </location>
</feature>
<dbReference type="Gene3D" id="1.20.120.1630">
    <property type="match status" value="1"/>
</dbReference>
<dbReference type="Pfam" id="PF06966">
    <property type="entry name" value="DUF1295"/>
    <property type="match status" value="1"/>
</dbReference>
<keyword evidence="3" id="KW-1185">Reference proteome</keyword>
<evidence type="ECO:0000313" key="2">
    <source>
        <dbReference type="EMBL" id="CAI6309705.1"/>
    </source>
</evidence>
<dbReference type="EMBL" id="CAOQHR010000002">
    <property type="protein sequence ID" value="CAI6309705.1"/>
    <property type="molecule type" value="Genomic_DNA"/>
</dbReference>
<dbReference type="AlphaFoldDB" id="A0A9W4U6W1"/>
<comment type="caution">
    <text evidence="2">The sequence shown here is derived from an EMBL/GenBank/DDBJ whole genome shotgun (WGS) entry which is preliminary data.</text>
</comment>
<proteinExistence type="predicted"/>
<sequence length="238" mass="26630">MAAPNQPNPISIQRGDYNWTPLAPLLMSLGRFLSIPLQYYIINKHPLSSSLDTPLPPLHFTLFLAMTVTLATKQTIWLFTYCFERITIPFAISAILVTALYESISALIFSVTPSNPLWHPYFLYIGFIIHLLAALAELACELPRAKFKRDPRNKGKLYTNGLFGIVRHPNLAANLVYGTAYGFAGGGPVYAIFTGGFYWGNLTGNAIPEKERYLGEKYGGLWERYTGVVGWKMIPGIY</sequence>
<organism evidence="2 3">
    <name type="scientific">Periconia digitata</name>
    <dbReference type="NCBI Taxonomy" id="1303443"/>
    <lineage>
        <taxon>Eukaryota</taxon>
        <taxon>Fungi</taxon>
        <taxon>Dikarya</taxon>
        <taxon>Ascomycota</taxon>
        <taxon>Pezizomycotina</taxon>
        <taxon>Dothideomycetes</taxon>
        <taxon>Pleosporomycetidae</taxon>
        <taxon>Pleosporales</taxon>
        <taxon>Massarineae</taxon>
        <taxon>Periconiaceae</taxon>
        <taxon>Periconia</taxon>
    </lineage>
</organism>
<accession>A0A9W4U6W1</accession>
<evidence type="ECO:0008006" key="4">
    <source>
        <dbReference type="Google" id="ProtNLM"/>
    </source>
</evidence>
<evidence type="ECO:0000313" key="3">
    <source>
        <dbReference type="Proteomes" id="UP001152607"/>
    </source>
</evidence>
<dbReference type="OrthoDB" id="67965at2759"/>
<dbReference type="InterPro" id="IPR010721">
    <property type="entry name" value="UstE-like"/>
</dbReference>
<gene>
    <name evidence="2" type="ORF">PDIGIT_LOCUS3166</name>
</gene>
<feature type="transmembrane region" description="Helical" evidence="1">
    <location>
        <begin position="62"/>
        <end position="83"/>
    </location>
</feature>
<keyword evidence="1" id="KW-1133">Transmembrane helix</keyword>
<dbReference type="Proteomes" id="UP001152607">
    <property type="component" value="Unassembled WGS sequence"/>
</dbReference>
<evidence type="ECO:0000256" key="1">
    <source>
        <dbReference type="SAM" id="Phobius"/>
    </source>
</evidence>